<gene>
    <name evidence="5" type="primary">eutC</name>
    <name evidence="6" type="ORF">AKG39_06065</name>
</gene>
<dbReference type="HAMAP" id="MF_00601">
    <property type="entry name" value="EutC"/>
    <property type="match status" value="1"/>
</dbReference>
<evidence type="ECO:0000313" key="6">
    <source>
        <dbReference type="EMBL" id="KNZ42537.1"/>
    </source>
</evidence>
<feature type="binding site" evidence="5">
    <location>
        <position position="232"/>
    </location>
    <ligand>
        <name>adenosylcob(III)alamin</name>
        <dbReference type="ChEBI" id="CHEBI:18408"/>
    </ligand>
</feature>
<dbReference type="GO" id="GO:0046336">
    <property type="term" value="P:ethanolamine catabolic process"/>
    <property type="evidence" value="ECO:0007669"/>
    <property type="project" value="UniProtKB-UniRule"/>
</dbReference>
<comment type="catalytic activity">
    <reaction evidence="5">
        <text>ethanolamine = acetaldehyde + NH4(+)</text>
        <dbReference type="Rhea" id="RHEA:15313"/>
        <dbReference type="ChEBI" id="CHEBI:15343"/>
        <dbReference type="ChEBI" id="CHEBI:28938"/>
        <dbReference type="ChEBI" id="CHEBI:57603"/>
        <dbReference type="EC" id="4.3.1.7"/>
    </reaction>
</comment>
<keyword evidence="2 5" id="KW-0456">Lyase</keyword>
<dbReference type="GO" id="GO:0009350">
    <property type="term" value="C:ethanolamine ammonia-lyase complex"/>
    <property type="evidence" value="ECO:0007669"/>
    <property type="project" value="UniProtKB-UniRule"/>
</dbReference>
<protein>
    <recommendedName>
        <fullName evidence="5">Ethanolamine ammonia-lyase small subunit</fullName>
        <shortName evidence="5">EAL small subunit</shortName>
        <ecNumber evidence="5">4.3.1.7</ecNumber>
    </recommendedName>
</protein>
<keyword evidence="4 5" id="KW-1283">Bacterial microcompartment</keyword>
<dbReference type="GO" id="GO:0031419">
    <property type="term" value="F:cobalamin binding"/>
    <property type="evidence" value="ECO:0007669"/>
    <property type="project" value="UniProtKB-UniRule"/>
</dbReference>
<evidence type="ECO:0000256" key="5">
    <source>
        <dbReference type="HAMAP-Rule" id="MF_00601"/>
    </source>
</evidence>
<proteinExistence type="inferred from homology"/>
<comment type="function">
    <text evidence="5">Catalyzes the deamination of various vicinal amino-alcohols to oxo compounds. Allows this organism to utilize ethanolamine as the sole source of nitrogen and carbon in the presence of external vitamin B12.</text>
</comment>
<dbReference type="Pfam" id="PF05985">
    <property type="entry name" value="EutC"/>
    <property type="match status" value="1"/>
</dbReference>
<dbReference type="Gene3D" id="3.40.50.11240">
    <property type="entry name" value="Ethanolamine ammonia-lyase light chain (EutC)"/>
    <property type="match status" value="1"/>
</dbReference>
<dbReference type="PANTHER" id="PTHR39330">
    <property type="entry name" value="ETHANOLAMINE AMMONIA-LYASE LIGHT CHAIN"/>
    <property type="match status" value="1"/>
</dbReference>
<evidence type="ECO:0000256" key="4">
    <source>
        <dbReference type="ARBA" id="ARBA00024446"/>
    </source>
</evidence>
<comment type="caution">
    <text evidence="6">The sequence shown here is derived from an EMBL/GenBank/DDBJ whole genome shotgun (WGS) entry which is preliminary data.</text>
</comment>
<dbReference type="NCBIfam" id="NF003971">
    <property type="entry name" value="PRK05465.1"/>
    <property type="match status" value="1"/>
</dbReference>
<comment type="cofactor">
    <cofactor evidence="5">
        <name>adenosylcob(III)alamin</name>
        <dbReference type="ChEBI" id="CHEBI:18408"/>
    </cofactor>
    <text evidence="5">Binds between the large and small subunits.</text>
</comment>
<dbReference type="InterPro" id="IPR042251">
    <property type="entry name" value="EutC_C"/>
</dbReference>
<organism evidence="6 7">
    <name type="scientific">Acetobacterium bakii</name>
    <dbReference type="NCBI Taxonomy" id="52689"/>
    <lineage>
        <taxon>Bacteria</taxon>
        <taxon>Bacillati</taxon>
        <taxon>Bacillota</taxon>
        <taxon>Clostridia</taxon>
        <taxon>Eubacteriales</taxon>
        <taxon>Eubacteriaceae</taxon>
        <taxon>Acetobacterium</taxon>
    </lineage>
</organism>
<dbReference type="Proteomes" id="UP000036873">
    <property type="component" value="Unassembled WGS sequence"/>
</dbReference>
<feature type="binding site" evidence="5">
    <location>
        <position position="211"/>
    </location>
    <ligand>
        <name>adenosylcob(III)alamin</name>
        <dbReference type="ChEBI" id="CHEBI:18408"/>
    </ligand>
</feature>
<dbReference type="GO" id="GO:0006520">
    <property type="term" value="P:amino acid metabolic process"/>
    <property type="evidence" value="ECO:0007669"/>
    <property type="project" value="InterPro"/>
</dbReference>
<evidence type="ECO:0000256" key="1">
    <source>
        <dbReference type="ARBA" id="ARBA00022628"/>
    </source>
</evidence>
<reference evidence="7" key="1">
    <citation type="submission" date="2015-07" db="EMBL/GenBank/DDBJ databases">
        <title>Draft genome sequence of Acetobacterium bakii DSM 8293, a potential psychrophilic chemical producer through syngas fermentation.</title>
        <authorList>
            <person name="Song Y."/>
            <person name="Hwang S."/>
            <person name="Cho B.-K."/>
        </authorList>
    </citation>
    <scope>NUCLEOTIDE SEQUENCE [LARGE SCALE GENOMIC DNA]</scope>
    <source>
        <strain evidence="7">DSM 8239</strain>
    </source>
</reference>
<dbReference type="PIRSF" id="PIRSF018982">
    <property type="entry name" value="EutC"/>
    <property type="match status" value="1"/>
</dbReference>
<comment type="pathway">
    <text evidence="5">Amine and polyamine degradation; ethanolamine degradation.</text>
</comment>
<dbReference type="UniPathway" id="UPA00560"/>
<comment type="subcellular location">
    <subcellularLocation>
        <location evidence="5">Bacterial microcompartment</location>
    </subcellularLocation>
</comment>
<dbReference type="InterPro" id="IPR009246">
    <property type="entry name" value="EutC"/>
</dbReference>
<comment type="similarity">
    <text evidence="5">Belongs to the EutC family.</text>
</comment>
<dbReference type="EC" id="4.3.1.7" evidence="5"/>
<comment type="subunit">
    <text evidence="5">The basic unit is a heterodimer which dimerizes to form tetramers. The heterotetramers trimerize; 6 large subunits form a core ring with 6 small subunits projecting outwards.</text>
</comment>
<evidence type="ECO:0000256" key="2">
    <source>
        <dbReference type="ARBA" id="ARBA00023239"/>
    </source>
</evidence>
<dbReference type="Gene3D" id="1.10.30.40">
    <property type="entry name" value="Ethanolamine ammonia-lyase light chain (EutC), N-terminal domain"/>
    <property type="match status" value="1"/>
</dbReference>
<dbReference type="GO" id="GO:0008851">
    <property type="term" value="F:ethanolamine ammonia-lyase activity"/>
    <property type="evidence" value="ECO:0007669"/>
    <property type="project" value="UniProtKB-UniRule"/>
</dbReference>
<sequence>MNEATLKDTIRDIIKNVIQEELTEAGTGSVQNQSIVTATADNSDDGFVEDVTAETMQDIFYVPNPYDRDGYMKMKEFTSGRLGIWRAGPRPLTKSYLRFVADHSAAQNAVWSDVDEKLIDDLGFIKLSTIAVDKAEYLKNPNTGKKLTDDAVEIVKKNTVKNLNVQIVFADGLSSRAIEKNAADFLPAFQQGLKSLGITYSTPFFVANGRVAIGDEIGELTDADVIAVLCGERPGLNSTGSMGAYITYKPTMGMEEARRTVISNIHAMGTAPVEAGAQIAELCQTMLTHKMSGVELKLV</sequence>
<evidence type="ECO:0000256" key="3">
    <source>
        <dbReference type="ARBA" id="ARBA00023285"/>
    </source>
</evidence>
<dbReference type="STRING" id="52689.AKG39_06065"/>
<dbReference type="EMBL" id="LGYO01000012">
    <property type="protein sequence ID" value="KNZ42537.1"/>
    <property type="molecule type" value="Genomic_DNA"/>
</dbReference>
<evidence type="ECO:0000313" key="7">
    <source>
        <dbReference type="Proteomes" id="UP000036873"/>
    </source>
</evidence>
<dbReference type="InterPro" id="IPR042255">
    <property type="entry name" value="EutC_N"/>
</dbReference>
<name>A0A0L6U2G6_9FIRM</name>
<dbReference type="PATRIC" id="fig|52689.4.peg.309"/>
<dbReference type="PANTHER" id="PTHR39330:SF1">
    <property type="entry name" value="ETHANOLAMINE AMMONIA-LYASE SMALL SUBUNIT"/>
    <property type="match status" value="1"/>
</dbReference>
<keyword evidence="3 5" id="KW-0170">Cobalt</keyword>
<dbReference type="GO" id="GO:0031471">
    <property type="term" value="C:ethanolamine degradation polyhedral organelle"/>
    <property type="evidence" value="ECO:0007669"/>
    <property type="project" value="UniProtKB-UniRule"/>
</dbReference>
<keyword evidence="1 5" id="KW-0846">Cobalamin</keyword>
<accession>A0A0L6U2G6</accession>
<dbReference type="AlphaFoldDB" id="A0A0L6U2G6"/>
<keyword evidence="7" id="KW-1185">Reference proteome</keyword>